<organism evidence="1">
    <name type="scientific">Anguilla anguilla</name>
    <name type="common">European freshwater eel</name>
    <name type="synonym">Muraena anguilla</name>
    <dbReference type="NCBI Taxonomy" id="7936"/>
    <lineage>
        <taxon>Eukaryota</taxon>
        <taxon>Metazoa</taxon>
        <taxon>Chordata</taxon>
        <taxon>Craniata</taxon>
        <taxon>Vertebrata</taxon>
        <taxon>Euteleostomi</taxon>
        <taxon>Actinopterygii</taxon>
        <taxon>Neopterygii</taxon>
        <taxon>Teleostei</taxon>
        <taxon>Anguilliformes</taxon>
        <taxon>Anguillidae</taxon>
        <taxon>Anguilla</taxon>
    </lineage>
</organism>
<name>A0A0E9SFU9_ANGAN</name>
<reference evidence="1" key="1">
    <citation type="submission" date="2014-11" db="EMBL/GenBank/DDBJ databases">
        <authorList>
            <person name="Amaro Gonzalez C."/>
        </authorList>
    </citation>
    <scope>NUCLEOTIDE SEQUENCE</scope>
</reference>
<proteinExistence type="predicted"/>
<evidence type="ECO:0000313" key="1">
    <source>
        <dbReference type="EMBL" id="JAH39565.1"/>
    </source>
</evidence>
<sequence length="24" mass="2527">MSGQGLVILTARPEGCYPSALFCL</sequence>
<accession>A0A0E9SFU9</accession>
<dbReference type="AlphaFoldDB" id="A0A0E9SFU9"/>
<reference evidence="1" key="2">
    <citation type="journal article" date="2015" name="Fish Shellfish Immunol.">
        <title>Early steps in the European eel (Anguilla anguilla)-Vibrio vulnificus interaction in the gills: Role of the RtxA13 toxin.</title>
        <authorList>
            <person name="Callol A."/>
            <person name="Pajuelo D."/>
            <person name="Ebbesson L."/>
            <person name="Teles M."/>
            <person name="MacKenzie S."/>
            <person name="Amaro C."/>
        </authorList>
    </citation>
    <scope>NUCLEOTIDE SEQUENCE</scope>
</reference>
<dbReference type="EMBL" id="GBXM01069012">
    <property type="protein sequence ID" value="JAH39565.1"/>
    <property type="molecule type" value="Transcribed_RNA"/>
</dbReference>
<protein>
    <submittedName>
        <fullName evidence="1">Uncharacterized protein</fullName>
    </submittedName>
</protein>